<dbReference type="InterPro" id="IPR012349">
    <property type="entry name" value="Split_barrel_FMN-bd"/>
</dbReference>
<sequence length="226" mass="25326">MSERGVHDGDLPGSAGEHHVQKVLGTTERAERFYRDQVLDHLNERMREFIARQEMMFVATADSHGNCDSSFRAGPPGFVHIIDDRRLAYPEFRGNGVLASLGNIAENPGIGMMFLDFTRDRIGLHVNGRAAILDDPDLRRLAPDAPQPQIPGQRAQVWVLAEVDEAYIHCRKHLPRLRPIEDGESAAWGTDDTRSKGGDFFAARETASPWSAGRERRPLEPVSQHR</sequence>
<organism evidence="3 4">
    <name type="scientific">Murinocardiopsis flavida</name>
    <dbReference type="NCBI Taxonomy" id="645275"/>
    <lineage>
        <taxon>Bacteria</taxon>
        <taxon>Bacillati</taxon>
        <taxon>Actinomycetota</taxon>
        <taxon>Actinomycetes</taxon>
        <taxon>Streptosporangiales</taxon>
        <taxon>Nocardiopsidaceae</taxon>
        <taxon>Murinocardiopsis</taxon>
    </lineage>
</organism>
<dbReference type="Gene3D" id="2.30.110.10">
    <property type="entry name" value="Electron Transport, Fmn-binding Protein, Chain A"/>
    <property type="match status" value="1"/>
</dbReference>
<dbReference type="PANTHER" id="PTHR42815">
    <property type="entry name" value="FAD-BINDING, PUTATIVE (AFU_ORTHOLOGUE AFUA_6G07600)-RELATED"/>
    <property type="match status" value="1"/>
</dbReference>
<keyword evidence="4" id="KW-1185">Reference proteome</keyword>
<dbReference type="Pfam" id="PF01243">
    <property type="entry name" value="PNPOx_N"/>
    <property type="match status" value="1"/>
</dbReference>
<gene>
    <name evidence="3" type="ORF">CLV63_119132</name>
</gene>
<dbReference type="SUPFAM" id="SSF50475">
    <property type="entry name" value="FMN-binding split barrel"/>
    <property type="match status" value="1"/>
</dbReference>
<evidence type="ECO:0000313" key="4">
    <source>
        <dbReference type="Proteomes" id="UP000240542"/>
    </source>
</evidence>
<dbReference type="PANTHER" id="PTHR42815:SF2">
    <property type="entry name" value="FAD-BINDING, PUTATIVE (AFU_ORTHOLOGUE AFUA_6G07600)-RELATED"/>
    <property type="match status" value="1"/>
</dbReference>
<dbReference type="EMBL" id="PYGA01000019">
    <property type="protein sequence ID" value="PSK91851.1"/>
    <property type="molecule type" value="Genomic_DNA"/>
</dbReference>
<accession>A0A2P8D3P5</accession>
<evidence type="ECO:0000259" key="2">
    <source>
        <dbReference type="Pfam" id="PF01243"/>
    </source>
</evidence>
<feature type="region of interest" description="Disordered" evidence="1">
    <location>
        <begin position="184"/>
        <end position="226"/>
    </location>
</feature>
<evidence type="ECO:0000256" key="1">
    <source>
        <dbReference type="SAM" id="MobiDB-lite"/>
    </source>
</evidence>
<name>A0A2P8D3P5_9ACTN</name>
<feature type="domain" description="Pyridoxamine 5'-phosphate oxidase N-terminal" evidence="2">
    <location>
        <begin position="43"/>
        <end position="165"/>
    </location>
</feature>
<proteinExistence type="predicted"/>
<evidence type="ECO:0000313" key="3">
    <source>
        <dbReference type="EMBL" id="PSK91851.1"/>
    </source>
</evidence>
<dbReference type="AlphaFoldDB" id="A0A2P8D3P5"/>
<comment type="caution">
    <text evidence="3">The sequence shown here is derived from an EMBL/GenBank/DDBJ whole genome shotgun (WGS) entry which is preliminary data.</text>
</comment>
<dbReference type="RefSeq" id="WP_245929020.1">
    <property type="nucleotide sequence ID" value="NZ_PYGA01000019.1"/>
</dbReference>
<reference evidence="3 4" key="1">
    <citation type="submission" date="2018-03" db="EMBL/GenBank/DDBJ databases">
        <title>Genomic Encyclopedia of Archaeal and Bacterial Type Strains, Phase II (KMG-II): from individual species to whole genera.</title>
        <authorList>
            <person name="Goeker M."/>
        </authorList>
    </citation>
    <scope>NUCLEOTIDE SEQUENCE [LARGE SCALE GENOMIC DNA]</scope>
    <source>
        <strain evidence="3 4">DSM 45312</strain>
    </source>
</reference>
<dbReference type="Proteomes" id="UP000240542">
    <property type="component" value="Unassembled WGS sequence"/>
</dbReference>
<dbReference type="InterPro" id="IPR011576">
    <property type="entry name" value="Pyridox_Oxase_N"/>
</dbReference>
<protein>
    <recommendedName>
        <fullName evidence="2">Pyridoxamine 5'-phosphate oxidase N-terminal domain-containing protein</fullName>
    </recommendedName>
</protein>